<dbReference type="PANTHER" id="PTHR11926:SF1392">
    <property type="entry name" value="GLYCOSYLTRANSFERASE"/>
    <property type="match status" value="1"/>
</dbReference>
<comment type="similarity">
    <text evidence="1">Belongs to the UDP-glycosyltransferase family.</text>
</comment>
<name>A0A1D1W9C8_RAMVA</name>
<organism evidence="3 4">
    <name type="scientific">Ramazzottius varieornatus</name>
    <name type="common">Water bear</name>
    <name type="synonym">Tardigrade</name>
    <dbReference type="NCBI Taxonomy" id="947166"/>
    <lineage>
        <taxon>Eukaryota</taxon>
        <taxon>Metazoa</taxon>
        <taxon>Ecdysozoa</taxon>
        <taxon>Tardigrada</taxon>
        <taxon>Eutardigrada</taxon>
        <taxon>Parachela</taxon>
        <taxon>Hypsibioidea</taxon>
        <taxon>Ramazzottiidae</taxon>
        <taxon>Ramazzottius</taxon>
    </lineage>
</organism>
<dbReference type="STRING" id="947166.A0A1D1W9C8"/>
<evidence type="ECO:0000313" key="3">
    <source>
        <dbReference type="EMBL" id="GAV09960.1"/>
    </source>
</evidence>
<reference evidence="3 4" key="1">
    <citation type="journal article" date="2016" name="Nat. Commun.">
        <title>Extremotolerant tardigrade genome and improved radiotolerance of human cultured cells by tardigrade-unique protein.</title>
        <authorList>
            <person name="Hashimoto T."/>
            <person name="Horikawa D.D."/>
            <person name="Saito Y."/>
            <person name="Kuwahara H."/>
            <person name="Kozuka-Hata H."/>
            <person name="Shin-I T."/>
            <person name="Minakuchi Y."/>
            <person name="Ohishi K."/>
            <person name="Motoyama A."/>
            <person name="Aizu T."/>
            <person name="Enomoto A."/>
            <person name="Kondo K."/>
            <person name="Tanaka S."/>
            <person name="Hara Y."/>
            <person name="Koshikawa S."/>
            <person name="Sagara H."/>
            <person name="Miura T."/>
            <person name="Yokobori S."/>
            <person name="Miyagawa K."/>
            <person name="Suzuki Y."/>
            <person name="Kubo T."/>
            <person name="Oyama M."/>
            <person name="Kohara Y."/>
            <person name="Fujiyama A."/>
            <person name="Arakawa K."/>
            <person name="Katayama T."/>
            <person name="Toyoda A."/>
            <person name="Kunieda T."/>
        </authorList>
    </citation>
    <scope>NUCLEOTIDE SEQUENCE [LARGE SCALE GENOMIC DNA]</scope>
    <source>
        <strain evidence="3 4">YOKOZUNA-1</strain>
    </source>
</reference>
<accession>A0A1D1W9C8</accession>
<dbReference type="Pfam" id="PF00201">
    <property type="entry name" value="UDPGT"/>
    <property type="match status" value="1"/>
</dbReference>
<dbReference type="EMBL" id="BDGG01000078">
    <property type="protein sequence ID" value="GAV09960.1"/>
    <property type="molecule type" value="Genomic_DNA"/>
</dbReference>
<evidence type="ECO:0008006" key="5">
    <source>
        <dbReference type="Google" id="ProtNLM"/>
    </source>
</evidence>
<dbReference type="Gene3D" id="3.40.50.2000">
    <property type="entry name" value="Glycogen Phosphorylase B"/>
    <property type="match status" value="1"/>
</dbReference>
<dbReference type="GO" id="GO:0080043">
    <property type="term" value="F:quercetin 3-O-glucosyltransferase activity"/>
    <property type="evidence" value="ECO:0007669"/>
    <property type="project" value="TreeGrafter"/>
</dbReference>
<keyword evidence="2" id="KW-0808">Transferase</keyword>
<dbReference type="GO" id="GO:0080044">
    <property type="term" value="F:quercetin 7-O-glucosyltransferase activity"/>
    <property type="evidence" value="ECO:0007669"/>
    <property type="project" value="TreeGrafter"/>
</dbReference>
<dbReference type="AlphaFoldDB" id="A0A1D1W9C8"/>
<keyword evidence="4" id="KW-1185">Reference proteome</keyword>
<dbReference type="SUPFAM" id="SSF53756">
    <property type="entry name" value="UDP-Glycosyltransferase/glycogen phosphorylase"/>
    <property type="match status" value="1"/>
</dbReference>
<evidence type="ECO:0000313" key="4">
    <source>
        <dbReference type="Proteomes" id="UP000186922"/>
    </source>
</evidence>
<sequence length="296" mass="32317">FLMAGQDQNQSNIKPWDGSAVFFELRPLDGPQAPMPDKLLALLRVVWEELHCAGALILNSHWEAEAALVAEIEKRVNAEVICCGPLIPSVKCSDRTTEDSGAIQWLDLQKAGSVIYIGFGSLVTPAPEQLREIAKALIILKKPFLWSLKPVFHEHLASELACKESRGKVCSWVPQQEVLMHKSVGLVLHHGGWGATQQTLTAGKPALVWLMASDEKMAAKYLVEKGAALMMEGTGVSAERLVQAEEIVKALVDVETTCKEGAESWGRKLRISLEDGGASQIELERLANLVTKVCCS</sequence>
<dbReference type="InterPro" id="IPR002213">
    <property type="entry name" value="UDP_glucos_trans"/>
</dbReference>
<comment type="caution">
    <text evidence="3">The sequence shown here is derived from an EMBL/GenBank/DDBJ whole genome shotgun (WGS) entry which is preliminary data.</text>
</comment>
<gene>
    <name evidence="3" type="primary">RvY_19440-1</name>
    <name evidence="3" type="synonym">RvY_19440.1</name>
    <name evidence="3" type="ORF">RvY_19440</name>
</gene>
<feature type="non-terminal residue" evidence="3">
    <location>
        <position position="1"/>
    </location>
</feature>
<dbReference type="Proteomes" id="UP000186922">
    <property type="component" value="Unassembled WGS sequence"/>
</dbReference>
<dbReference type="PANTHER" id="PTHR11926">
    <property type="entry name" value="GLUCOSYL/GLUCURONOSYL TRANSFERASES"/>
    <property type="match status" value="1"/>
</dbReference>
<evidence type="ECO:0000256" key="1">
    <source>
        <dbReference type="ARBA" id="ARBA00009995"/>
    </source>
</evidence>
<proteinExistence type="inferred from homology"/>
<dbReference type="CDD" id="cd03784">
    <property type="entry name" value="GT1_Gtf-like"/>
    <property type="match status" value="1"/>
</dbReference>
<evidence type="ECO:0000256" key="2">
    <source>
        <dbReference type="ARBA" id="ARBA00022679"/>
    </source>
</evidence>
<protein>
    <recommendedName>
        <fullName evidence="5">Glucuronosyltransferase</fullName>
    </recommendedName>
</protein>
<dbReference type="OrthoDB" id="5835829at2759"/>